<evidence type="ECO:0000256" key="1">
    <source>
        <dbReference type="SAM" id="Coils"/>
    </source>
</evidence>
<keyword evidence="1" id="KW-0175">Coiled coil</keyword>
<reference evidence="2 3" key="1">
    <citation type="submission" date="2016-10" db="EMBL/GenBank/DDBJ databases">
        <authorList>
            <person name="de Groot N.N."/>
        </authorList>
    </citation>
    <scope>NUCLEOTIDE SEQUENCE [LARGE SCALE GENOMIC DNA]</scope>
    <source>
        <strain evidence="2 3">DSM 7343</strain>
    </source>
</reference>
<name>A0A1H4AH35_9BACT</name>
<evidence type="ECO:0000313" key="2">
    <source>
        <dbReference type="EMBL" id="SEA35230.1"/>
    </source>
</evidence>
<evidence type="ECO:0000313" key="3">
    <source>
        <dbReference type="Proteomes" id="UP000199409"/>
    </source>
</evidence>
<sequence>MRLLKTDIMKMIVMGLSSILVFGCLSGCGSDNHGEEDAAVDPSGIWIGYQTSIEKDIDGNTVSNAFDMRTIIYDGAFYGISEDANIIYSGTYEMGSNGRMVSDGSEGGSHSYKMYTISDDGAHWTDGVAIIDFAEAESFVGIYQNSAYQEGELVSDYSSLYNKGASLDYVDGDHTESNVNIIIDSIGTISGTKNGCQISGVISVPNEEVNVYSLNYTLSNCTEEGSYTGLGIVATNSDDSSKTHFLGLTKHANESRMDGLGFSLESTPASFKIARLERTVRGWLGIENKDSFMAASLAYLKNIRLPEVIGSAHAASVFGGLDAVVRFVLQYDLSDQNLRGVNFDSEEFESRGIYPEYNSSNGDKWYHHIDFSHSEMVWSDIYVNLGVSTFEGADLSHAYLQNPDHCIFINTNLEDNRNIEDISASSVFENDFSNAWWVDGHRCGIDVSIISIGSNQCEDNWIDTGLTYEEWKSGKWEAEKVAENLVEELKDTAEEAENFIKDTGGTVKSFFGF</sequence>
<accession>A0A1H4AH35</accession>
<proteinExistence type="predicted"/>
<organism evidence="2 3">
    <name type="scientific">Desulfuromusa kysingii</name>
    <dbReference type="NCBI Taxonomy" id="37625"/>
    <lineage>
        <taxon>Bacteria</taxon>
        <taxon>Pseudomonadati</taxon>
        <taxon>Thermodesulfobacteriota</taxon>
        <taxon>Desulfuromonadia</taxon>
        <taxon>Desulfuromonadales</taxon>
        <taxon>Geopsychrobacteraceae</taxon>
        <taxon>Desulfuromusa</taxon>
    </lineage>
</organism>
<dbReference type="AlphaFoldDB" id="A0A1H4AH35"/>
<keyword evidence="3" id="KW-1185">Reference proteome</keyword>
<gene>
    <name evidence="2" type="ORF">SAMN05660420_01836</name>
</gene>
<dbReference type="Proteomes" id="UP000199409">
    <property type="component" value="Unassembled WGS sequence"/>
</dbReference>
<protein>
    <submittedName>
        <fullName evidence="2">Uncharacterized protein</fullName>
    </submittedName>
</protein>
<dbReference type="EMBL" id="FNQN01000005">
    <property type="protein sequence ID" value="SEA35230.1"/>
    <property type="molecule type" value="Genomic_DNA"/>
</dbReference>
<dbReference type="PROSITE" id="PS51257">
    <property type="entry name" value="PROKAR_LIPOPROTEIN"/>
    <property type="match status" value="1"/>
</dbReference>
<feature type="coiled-coil region" evidence="1">
    <location>
        <begin position="475"/>
        <end position="502"/>
    </location>
</feature>